<comment type="cofactor">
    <cofactor evidence="10">
        <name>Mg(2+)</name>
        <dbReference type="ChEBI" id="CHEBI:18420"/>
    </cofactor>
    <text evidence="10">Binds 1 Mg(2+) ion per subunit.</text>
</comment>
<evidence type="ECO:0000256" key="1">
    <source>
        <dbReference type="ARBA" id="ARBA00008023"/>
    </source>
</evidence>
<dbReference type="GO" id="GO:0046872">
    <property type="term" value="F:metal ion binding"/>
    <property type="evidence" value="ECO:0007669"/>
    <property type="project" value="UniProtKB-KW"/>
</dbReference>
<evidence type="ECO:0000256" key="10">
    <source>
        <dbReference type="HAMAP-Rule" id="MF_01405"/>
    </source>
</evidence>
<dbReference type="PANTHER" id="PTHR11067:SF9">
    <property type="entry name" value="INOSINE TRIPHOSPHATE PYROPHOSPHATASE"/>
    <property type="match status" value="1"/>
</dbReference>
<feature type="binding site" evidence="10">
    <location>
        <begin position="164"/>
        <end position="165"/>
    </location>
    <ligand>
        <name>substrate</name>
    </ligand>
</feature>
<dbReference type="GO" id="GO:0036220">
    <property type="term" value="F:ITP diphosphatase activity"/>
    <property type="evidence" value="ECO:0007669"/>
    <property type="project" value="UniProtKB-UniRule"/>
</dbReference>
<dbReference type="Gene3D" id="3.90.950.10">
    <property type="match status" value="1"/>
</dbReference>
<evidence type="ECO:0000256" key="11">
    <source>
        <dbReference type="RuleBase" id="RU003781"/>
    </source>
</evidence>
<evidence type="ECO:0000256" key="3">
    <source>
        <dbReference type="ARBA" id="ARBA00022723"/>
    </source>
</evidence>
<dbReference type="AlphaFoldDB" id="A0A7C3UH54"/>
<dbReference type="GO" id="GO:0009117">
    <property type="term" value="P:nucleotide metabolic process"/>
    <property type="evidence" value="ECO:0007669"/>
    <property type="project" value="UniProtKB-KW"/>
</dbReference>
<organism evidence="12">
    <name type="scientific">Geoglobus ahangari</name>
    <dbReference type="NCBI Taxonomy" id="113653"/>
    <lineage>
        <taxon>Archaea</taxon>
        <taxon>Methanobacteriati</taxon>
        <taxon>Methanobacteriota</taxon>
        <taxon>Archaeoglobi</taxon>
        <taxon>Archaeoglobales</taxon>
        <taxon>Archaeoglobaceae</taxon>
        <taxon>Geoglobus</taxon>
    </lineage>
</organism>
<comment type="similarity">
    <text evidence="1 10 11">Belongs to the HAM1 NTPase family.</text>
</comment>
<feature type="active site" description="Proton acceptor" evidence="10">
    <location>
        <position position="65"/>
    </location>
</feature>
<reference evidence="12" key="1">
    <citation type="journal article" date="2020" name="mSystems">
        <title>Genome- and Community-Level Interaction Insights into Carbon Utilization and Element Cycling Functions of Hydrothermarchaeota in Hydrothermal Sediment.</title>
        <authorList>
            <person name="Zhou Z."/>
            <person name="Liu Y."/>
            <person name="Xu W."/>
            <person name="Pan J."/>
            <person name="Luo Z.H."/>
            <person name="Li M."/>
        </authorList>
    </citation>
    <scope>NUCLEOTIDE SEQUENCE [LARGE SCALE GENOMIC DNA]</scope>
    <source>
        <strain evidence="13">SpSt-62</strain>
        <strain evidence="12">SpSt-97</strain>
    </source>
</reference>
<dbReference type="GO" id="GO:0005737">
    <property type="term" value="C:cytoplasm"/>
    <property type="evidence" value="ECO:0007669"/>
    <property type="project" value="TreeGrafter"/>
</dbReference>
<keyword evidence="4 10" id="KW-0547">Nucleotide-binding</keyword>
<dbReference type="InterPro" id="IPR020922">
    <property type="entry name" value="dITP/XTP_pyrophosphatase"/>
</dbReference>
<dbReference type="NCBIfam" id="TIGR00042">
    <property type="entry name" value="RdgB/HAM1 family non-canonical purine NTP pyrophosphatase"/>
    <property type="match status" value="1"/>
</dbReference>
<evidence type="ECO:0000256" key="5">
    <source>
        <dbReference type="ARBA" id="ARBA00022801"/>
    </source>
</evidence>
<protein>
    <recommendedName>
        <fullName evidence="10">dITP/XTP pyrophosphatase</fullName>
        <ecNumber evidence="10">3.6.1.66</ecNumber>
    </recommendedName>
    <alternativeName>
        <fullName evidence="10">Non-canonical purine NTP pyrophosphatase</fullName>
    </alternativeName>
    <alternativeName>
        <fullName evidence="10">Non-standard purine NTP pyrophosphatase</fullName>
    </alternativeName>
    <alternativeName>
        <fullName evidence="10">Nucleoside-triphosphate diphosphatase</fullName>
    </alternativeName>
    <alternativeName>
        <fullName evidence="10">Nucleoside-triphosphate pyrophosphatase</fullName>
        <shortName evidence="10">NTPase</shortName>
    </alternativeName>
</protein>
<dbReference type="GO" id="GO:0000166">
    <property type="term" value="F:nucleotide binding"/>
    <property type="evidence" value="ECO:0007669"/>
    <property type="project" value="UniProtKB-KW"/>
</dbReference>
<feature type="binding site" evidence="10">
    <location>
        <begin position="7"/>
        <end position="12"/>
    </location>
    <ligand>
        <name>substrate</name>
    </ligand>
</feature>
<dbReference type="InterPro" id="IPR002637">
    <property type="entry name" value="RdgB/HAM1"/>
</dbReference>
<comment type="catalytic activity">
    <reaction evidence="9 10">
        <text>XTP + H2O = XMP + diphosphate + H(+)</text>
        <dbReference type="Rhea" id="RHEA:28610"/>
        <dbReference type="ChEBI" id="CHEBI:15377"/>
        <dbReference type="ChEBI" id="CHEBI:15378"/>
        <dbReference type="ChEBI" id="CHEBI:33019"/>
        <dbReference type="ChEBI" id="CHEBI:57464"/>
        <dbReference type="ChEBI" id="CHEBI:61314"/>
        <dbReference type="EC" id="3.6.1.66"/>
    </reaction>
</comment>
<dbReference type="FunFam" id="3.90.950.10:FF:000001">
    <property type="entry name" value="dITP/XTP pyrophosphatase"/>
    <property type="match status" value="1"/>
</dbReference>
<dbReference type="GO" id="GO:0017111">
    <property type="term" value="F:ribonucleoside triphosphate phosphatase activity"/>
    <property type="evidence" value="ECO:0007669"/>
    <property type="project" value="InterPro"/>
</dbReference>
<evidence type="ECO:0000256" key="2">
    <source>
        <dbReference type="ARBA" id="ARBA00011738"/>
    </source>
</evidence>
<gene>
    <name evidence="13" type="ORF">ENT89_01125</name>
    <name evidence="12" type="ORF">ENX77_01700</name>
</gene>
<dbReference type="InterPro" id="IPR029001">
    <property type="entry name" value="ITPase-like_fam"/>
</dbReference>
<dbReference type="GO" id="GO:0036222">
    <property type="term" value="F:XTP diphosphatase activity"/>
    <property type="evidence" value="ECO:0007669"/>
    <property type="project" value="UniProtKB-UniRule"/>
</dbReference>
<dbReference type="SUPFAM" id="SSF52972">
    <property type="entry name" value="ITPase-like"/>
    <property type="match status" value="1"/>
</dbReference>
<comment type="catalytic activity">
    <reaction evidence="8 10">
        <text>dITP + H2O = dIMP + diphosphate + H(+)</text>
        <dbReference type="Rhea" id="RHEA:28342"/>
        <dbReference type="ChEBI" id="CHEBI:15377"/>
        <dbReference type="ChEBI" id="CHEBI:15378"/>
        <dbReference type="ChEBI" id="CHEBI:33019"/>
        <dbReference type="ChEBI" id="CHEBI:61194"/>
        <dbReference type="ChEBI" id="CHEBI:61382"/>
        <dbReference type="EC" id="3.6.1.66"/>
    </reaction>
</comment>
<evidence type="ECO:0000313" key="13">
    <source>
        <dbReference type="EMBL" id="HGU58818.1"/>
    </source>
</evidence>
<feature type="binding site" evidence="10">
    <location>
        <position position="159"/>
    </location>
    <ligand>
        <name>substrate</name>
    </ligand>
</feature>
<comment type="catalytic activity">
    <reaction evidence="10">
        <text>ITP + H2O = IMP + diphosphate + H(+)</text>
        <dbReference type="Rhea" id="RHEA:29399"/>
        <dbReference type="ChEBI" id="CHEBI:15377"/>
        <dbReference type="ChEBI" id="CHEBI:15378"/>
        <dbReference type="ChEBI" id="CHEBI:33019"/>
        <dbReference type="ChEBI" id="CHEBI:58053"/>
        <dbReference type="ChEBI" id="CHEBI:61402"/>
        <dbReference type="EC" id="3.6.1.66"/>
    </reaction>
</comment>
<dbReference type="EC" id="3.6.1.66" evidence="10"/>
<keyword evidence="5 10" id="KW-0378">Hydrolase</keyword>
<feature type="binding site" evidence="10">
    <location>
        <position position="36"/>
    </location>
    <ligand>
        <name>Mg(2+)</name>
        <dbReference type="ChEBI" id="CHEBI:18420"/>
    </ligand>
</feature>
<feature type="binding site" evidence="10">
    <location>
        <begin position="139"/>
        <end position="142"/>
    </location>
    <ligand>
        <name>substrate</name>
    </ligand>
</feature>
<dbReference type="EMBL" id="DTAK01000007">
    <property type="protein sequence ID" value="HGU58818.1"/>
    <property type="molecule type" value="Genomic_DNA"/>
</dbReference>
<accession>A0A7C3UH54</accession>
<name>A0A7C3UH54_9EURY</name>
<feature type="binding site" evidence="10">
    <location>
        <position position="65"/>
    </location>
    <ligand>
        <name>Mg(2+)</name>
        <dbReference type="ChEBI" id="CHEBI:18420"/>
    </ligand>
</feature>
<dbReference type="HAMAP" id="MF_01405">
    <property type="entry name" value="Non_canon_purine_NTPase"/>
    <property type="match status" value="1"/>
</dbReference>
<dbReference type="CDD" id="cd00515">
    <property type="entry name" value="HAM1"/>
    <property type="match status" value="1"/>
</dbReference>
<keyword evidence="3 10" id="KW-0479">Metal-binding</keyword>
<dbReference type="Pfam" id="PF01725">
    <property type="entry name" value="Ham1p_like"/>
    <property type="match status" value="1"/>
</dbReference>
<comment type="caution">
    <text evidence="12">The sequence shown here is derived from an EMBL/GenBank/DDBJ whole genome shotgun (WGS) entry which is preliminary data.</text>
</comment>
<evidence type="ECO:0000313" key="12">
    <source>
        <dbReference type="EMBL" id="HGE65835.1"/>
    </source>
</evidence>
<dbReference type="NCBIfam" id="NF011396">
    <property type="entry name" value="PRK14821.1"/>
    <property type="match status" value="1"/>
</dbReference>
<evidence type="ECO:0000256" key="4">
    <source>
        <dbReference type="ARBA" id="ARBA00022741"/>
    </source>
</evidence>
<comment type="function">
    <text evidence="10">Pyrophosphatase that catalyzes the hydrolysis of nucleoside triphosphates to their monophosphate derivatives, with a high preference for the non-canonical purine nucleotides XTP (xanthosine triphosphate), dITP (deoxyinosine triphosphate) and ITP. Seems to function as a house-cleaning enzyme that removes non-canonical purine nucleotides from the nucleotide pool, thus preventing their incorporation into DNA/RNA and avoiding chromosomal lesions.</text>
</comment>
<evidence type="ECO:0000256" key="7">
    <source>
        <dbReference type="ARBA" id="ARBA00023080"/>
    </source>
</evidence>
<dbReference type="GO" id="GO:0035870">
    <property type="term" value="F:dITP diphosphatase activity"/>
    <property type="evidence" value="ECO:0007669"/>
    <property type="project" value="UniProtKB-UniRule"/>
</dbReference>
<keyword evidence="7 10" id="KW-0546">Nucleotide metabolism</keyword>
<feature type="binding site" evidence="10">
    <location>
        <position position="66"/>
    </location>
    <ligand>
        <name>substrate</name>
    </ligand>
</feature>
<evidence type="ECO:0000256" key="9">
    <source>
        <dbReference type="ARBA" id="ARBA00052017"/>
    </source>
</evidence>
<proteinExistence type="inferred from homology"/>
<comment type="subunit">
    <text evidence="2 10">Homodimer.</text>
</comment>
<sequence length="180" mass="20756">MKIKFVTSNKGKFDEFNRIAKEYGIKIEWVRLEYLEPQGDSLEFVAKKSVEMLAESLDPPFFIEDSGLFIKALKGFPGVYSSYVFKTIGNEGILKLMKDVEDREAKFVCVIAYNDGDVHVFKGEVIGRIAHEMRGDFGFGYDPIFEYNGRTFAEMGEEKNLISHRRRAADEFFSWLAKNF</sequence>
<evidence type="ECO:0000256" key="8">
    <source>
        <dbReference type="ARBA" id="ARBA00051875"/>
    </source>
</evidence>
<evidence type="ECO:0000256" key="6">
    <source>
        <dbReference type="ARBA" id="ARBA00022842"/>
    </source>
</evidence>
<keyword evidence="6 10" id="KW-0460">Magnesium</keyword>
<dbReference type="EMBL" id="DTPI01000008">
    <property type="protein sequence ID" value="HGE65835.1"/>
    <property type="molecule type" value="Genomic_DNA"/>
</dbReference>
<dbReference type="GO" id="GO:0009146">
    <property type="term" value="P:purine nucleoside triphosphate catabolic process"/>
    <property type="evidence" value="ECO:0007669"/>
    <property type="project" value="UniProtKB-UniRule"/>
</dbReference>
<dbReference type="PANTHER" id="PTHR11067">
    <property type="entry name" value="INOSINE TRIPHOSPHATE PYROPHOSPHATASE/HAM1 PROTEIN"/>
    <property type="match status" value="1"/>
</dbReference>